<reference evidence="1 2" key="1">
    <citation type="journal article" date="2019" name="Emerg. Microbes Infect.">
        <title>Comprehensive subspecies identification of 175 nontuberculous mycobacteria species based on 7547 genomic profiles.</title>
        <authorList>
            <person name="Matsumoto Y."/>
            <person name="Kinjo T."/>
            <person name="Motooka D."/>
            <person name="Nabeya D."/>
            <person name="Jung N."/>
            <person name="Uechi K."/>
            <person name="Horii T."/>
            <person name="Iida T."/>
            <person name="Fujita J."/>
            <person name="Nakamura S."/>
        </authorList>
    </citation>
    <scope>NUCLEOTIDE SEQUENCE [LARGE SCALE GENOMIC DNA]</scope>
    <source>
        <strain evidence="1 2">JCM 13392</strain>
    </source>
</reference>
<keyword evidence="2" id="KW-1185">Reference proteome</keyword>
<comment type="caution">
    <text evidence="1">The sequence shown here is derived from an EMBL/GenBank/DDBJ whole genome shotgun (WGS) entry which is preliminary data.</text>
</comment>
<dbReference type="Proteomes" id="UP000465241">
    <property type="component" value="Unassembled WGS sequence"/>
</dbReference>
<dbReference type="AlphaFoldDB" id="A0A7I9WTE6"/>
<evidence type="ECO:0000313" key="1">
    <source>
        <dbReference type="EMBL" id="GFG60650.1"/>
    </source>
</evidence>
<dbReference type="RefSeq" id="WP_193490689.1">
    <property type="nucleotide sequence ID" value="NZ_BAAAMC010000019.1"/>
</dbReference>
<evidence type="ECO:0000313" key="2">
    <source>
        <dbReference type="Proteomes" id="UP000465241"/>
    </source>
</evidence>
<dbReference type="EMBL" id="BLKT01000003">
    <property type="protein sequence ID" value="GFG60650.1"/>
    <property type="molecule type" value="Genomic_DNA"/>
</dbReference>
<organism evidence="1 2">
    <name type="scientific">Mycolicibacterium murale</name>
    <dbReference type="NCBI Taxonomy" id="182220"/>
    <lineage>
        <taxon>Bacteria</taxon>
        <taxon>Bacillati</taxon>
        <taxon>Actinomycetota</taxon>
        <taxon>Actinomycetes</taxon>
        <taxon>Mycobacteriales</taxon>
        <taxon>Mycobacteriaceae</taxon>
        <taxon>Mycolicibacterium</taxon>
    </lineage>
</organism>
<sequence length="74" mass="8131">MTNASWLEAIGRHAETTTVDLLAAYSGLGVETECTPEQIDRSTVWLTVLGFLKVVDMSPDGRTFTYERQIPVAA</sequence>
<proteinExistence type="predicted"/>
<gene>
    <name evidence="1" type="ORF">MMUR_47860</name>
</gene>
<name>A0A7I9WTE6_9MYCO</name>
<accession>A0A7I9WTE6</accession>
<protein>
    <submittedName>
        <fullName evidence="1">Uncharacterized protein</fullName>
    </submittedName>
</protein>